<protein>
    <submittedName>
        <fullName evidence="2">Uncharacterized protein</fullName>
    </submittedName>
</protein>
<name>A0A426X5J6_ENSVE</name>
<comment type="caution">
    <text evidence="2">The sequence shown here is derived from an EMBL/GenBank/DDBJ whole genome shotgun (WGS) entry which is preliminary data.</text>
</comment>
<dbReference type="EMBL" id="AMZH03026163">
    <property type="protein sequence ID" value="RRT34738.1"/>
    <property type="molecule type" value="Genomic_DNA"/>
</dbReference>
<evidence type="ECO:0000256" key="1">
    <source>
        <dbReference type="SAM" id="MobiDB-lite"/>
    </source>
</evidence>
<proteinExistence type="predicted"/>
<gene>
    <name evidence="2" type="ORF">B296_00036300</name>
</gene>
<accession>A0A426X5J6</accession>
<sequence>MGATPIGATYARKRSTCGRRAHKHHPYRRASLTGWSRIVAPMAYRNLIAPCKELATGGHPCTRSGHLCKGLGHGRPPL</sequence>
<organism evidence="2 3">
    <name type="scientific">Ensete ventricosum</name>
    <name type="common">Abyssinian banana</name>
    <name type="synonym">Musa ensete</name>
    <dbReference type="NCBI Taxonomy" id="4639"/>
    <lineage>
        <taxon>Eukaryota</taxon>
        <taxon>Viridiplantae</taxon>
        <taxon>Streptophyta</taxon>
        <taxon>Embryophyta</taxon>
        <taxon>Tracheophyta</taxon>
        <taxon>Spermatophyta</taxon>
        <taxon>Magnoliopsida</taxon>
        <taxon>Liliopsida</taxon>
        <taxon>Zingiberales</taxon>
        <taxon>Musaceae</taxon>
        <taxon>Ensete</taxon>
    </lineage>
</organism>
<evidence type="ECO:0000313" key="2">
    <source>
        <dbReference type="EMBL" id="RRT34738.1"/>
    </source>
</evidence>
<evidence type="ECO:0000313" key="3">
    <source>
        <dbReference type="Proteomes" id="UP000287651"/>
    </source>
</evidence>
<feature type="region of interest" description="Disordered" evidence="1">
    <location>
        <begin position="1"/>
        <end position="23"/>
    </location>
</feature>
<feature type="compositionally biased region" description="Basic residues" evidence="1">
    <location>
        <begin position="11"/>
        <end position="23"/>
    </location>
</feature>
<reference evidence="2 3" key="1">
    <citation type="journal article" date="2014" name="Agronomy (Basel)">
        <title>A Draft Genome Sequence for Ensete ventricosum, the Drought-Tolerant Tree Against Hunger.</title>
        <authorList>
            <person name="Harrison J."/>
            <person name="Moore K.A."/>
            <person name="Paszkiewicz K."/>
            <person name="Jones T."/>
            <person name="Grant M."/>
            <person name="Ambacheew D."/>
            <person name="Muzemil S."/>
            <person name="Studholme D.J."/>
        </authorList>
    </citation>
    <scope>NUCLEOTIDE SEQUENCE [LARGE SCALE GENOMIC DNA]</scope>
</reference>
<dbReference type="AlphaFoldDB" id="A0A426X5J6"/>
<dbReference type="Proteomes" id="UP000287651">
    <property type="component" value="Unassembled WGS sequence"/>
</dbReference>